<comment type="caution">
    <text evidence="1">The sequence shown here is derived from an EMBL/GenBank/DDBJ whole genome shotgun (WGS) entry which is preliminary data.</text>
</comment>
<evidence type="ECO:0000313" key="1">
    <source>
        <dbReference type="EMBL" id="MPN07483.1"/>
    </source>
</evidence>
<sequence length="99" mass="11564">MNTCETCNFLMDDHKIYTPKEYLAILADMQQCLKQGDFILVEQTCDFDDVLKSTWYSDYIEHIIQCKKCGSQFVCSANTYHGSARFYRKEPIPHSQAHI</sequence>
<dbReference type="AlphaFoldDB" id="A0A645F4I8"/>
<name>A0A645F4I8_9ZZZZ</name>
<accession>A0A645F4I8</accession>
<dbReference type="EMBL" id="VSSQ01053449">
    <property type="protein sequence ID" value="MPN07483.1"/>
    <property type="molecule type" value="Genomic_DNA"/>
</dbReference>
<gene>
    <name evidence="1" type="ORF">SDC9_154753</name>
</gene>
<proteinExistence type="predicted"/>
<protein>
    <submittedName>
        <fullName evidence="1">Uncharacterized protein</fullName>
    </submittedName>
</protein>
<organism evidence="1">
    <name type="scientific">bioreactor metagenome</name>
    <dbReference type="NCBI Taxonomy" id="1076179"/>
    <lineage>
        <taxon>unclassified sequences</taxon>
        <taxon>metagenomes</taxon>
        <taxon>ecological metagenomes</taxon>
    </lineage>
</organism>
<reference evidence="1" key="1">
    <citation type="submission" date="2019-08" db="EMBL/GenBank/DDBJ databases">
        <authorList>
            <person name="Kucharzyk K."/>
            <person name="Murdoch R.W."/>
            <person name="Higgins S."/>
            <person name="Loffler F."/>
        </authorList>
    </citation>
    <scope>NUCLEOTIDE SEQUENCE</scope>
</reference>